<comment type="caution">
    <text evidence="4">The sequence shown here is derived from an EMBL/GenBank/DDBJ whole genome shotgun (WGS) entry which is preliminary data.</text>
</comment>
<dbReference type="GO" id="GO:0005634">
    <property type="term" value="C:nucleus"/>
    <property type="evidence" value="ECO:0007669"/>
    <property type="project" value="TreeGrafter"/>
</dbReference>
<feature type="domain" description="NmrA-like" evidence="3">
    <location>
        <begin position="362"/>
        <end position="604"/>
    </location>
</feature>
<gene>
    <name evidence="4" type="ORF">CYCCA115_LOCUS22201</name>
</gene>
<dbReference type="InterPro" id="IPR008030">
    <property type="entry name" value="NmrA-like"/>
</dbReference>
<comment type="similarity">
    <text evidence="1">Belongs to the NmrA-type oxidoreductase family.</text>
</comment>
<evidence type="ECO:0000256" key="2">
    <source>
        <dbReference type="ARBA" id="ARBA00022857"/>
    </source>
</evidence>
<dbReference type="PANTHER" id="PTHR42748">
    <property type="entry name" value="NITROGEN METABOLITE REPRESSION PROTEIN NMRA FAMILY MEMBER"/>
    <property type="match status" value="1"/>
</dbReference>
<reference evidence="4" key="1">
    <citation type="submission" date="2023-08" db="EMBL/GenBank/DDBJ databases">
        <authorList>
            <person name="Audoor S."/>
            <person name="Bilcke G."/>
        </authorList>
    </citation>
    <scope>NUCLEOTIDE SEQUENCE</scope>
</reference>
<dbReference type="SUPFAM" id="SSF51735">
    <property type="entry name" value="NAD(P)-binding Rossmann-fold domains"/>
    <property type="match status" value="2"/>
</dbReference>
<dbReference type="InterPro" id="IPR036291">
    <property type="entry name" value="NAD(P)-bd_dom_sf"/>
</dbReference>
<proteinExistence type="inferred from homology"/>
<dbReference type="Gene3D" id="3.90.25.10">
    <property type="entry name" value="UDP-galactose 4-epimerase, domain 1"/>
    <property type="match status" value="2"/>
</dbReference>
<sequence length="674" mass="73758">MGTKEDESIDQSNPALVFGVSGEQGRSVAEGLANAGYAPVYGFTSNRDVLNDQYLSDALNCILLEGSFGNPKQIEKALVSTRAKAIFVTTTTQLATDEHAGFQASRDDECDCIIQFFATLKKVYDEDKLERTVVFSTHDNVEALCRKHKEATGEDAILPQDDGSIVPHYSAKGRGGEEALKMLQDTDGINLILLSMPFFYSNFLGFFAPLPNQGRTQWELTAAFGDGSTKIDMMDPGNLGRLVASLCSDASKYRGKILKVAGERISMDEIAETIGDLFGKDVIYNPLLPEELASMDFKTAPAMAQMCQFLASPLSQPHDLDLTKHLLAPRAPTSFSSWLLAHSDGPAFTKVGLDQDSPELTKICVFGATSIRGQSVIQGLLKDDRKSYLIRATTRQDPKTSLVVQGIVALDPSRIEFVQANYDDVESCRTAVEGMDGVFMVADLRDNRGELFNTEEHHVHNIIDASEGKVQHLVFSALGRSDVAKDGLPQKDLLEFSSTAQIAAYSKSKKLSCTFIVMPCFPGDQYDIVQSQKGTENAFNAMLKIPSANGSVEYCISVNELGPAVADIFDSFEVFSGHELALLTNFVTVEQAEEVNGAIDSKAEFSKGKTRVEADHTYMKDLGQLFSKMSHSTMIAGRHETAKTLNLIPNAQNLKGWVEHNSENVAFREKLGIR</sequence>
<keyword evidence="5" id="KW-1185">Reference proteome</keyword>
<dbReference type="Gene3D" id="3.40.50.720">
    <property type="entry name" value="NAD(P)-binding Rossmann-like Domain"/>
    <property type="match status" value="2"/>
</dbReference>
<protein>
    <recommendedName>
        <fullName evidence="3">NmrA-like domain-containing protein</fullName>
    </recommendedName>
</protein>
<evidence type="ECO:0000259" key="3">
    <source>
        <dbReference type="Pfam" id="PF05368"/>
    </source>
</evidence>
<evidence type="ECO:0000313" key="5">
    <source>
        <dbReference type="Proteomes" id="UP001295423"/>
    </source>
</evidence>
<dbReference type="PANTHER" id="PTHR42748:SF7">
    <property type="entry name" value="NMRA LIKE REDOX SENSOR 1-RELATED"/>
    <property type="match status" value="1"/>
</dbReference>
<keyword evidence="2" id="KW-0521">NADP</keyword>
<dbReference type="AlphaFoldDB" id="A0AAD2G9B1"/>
<accession>A0AAD2G9B1</accession>
<evidence type="ECO:0000313" key="4">
    <source>
        <dbReference type="EMBL" id="CAJ1966616.1"/>
    </source>
</evidence>
<dbReference type="Pfam" id="PF05368">
    <property type="entry name" value="NmrA"/>
    <property type="match status" value="2"/>
</dbReference>
<dbReference type="Proteomes" id="UP001295423">
    <property type="component" value="Unassembled WGS sequence"/>
</dbReference>
<feature type="domain" description="NmrA-like" evidence="3">
    <location>
        <begin position="194"/>
        <end position="312"/>
    </location>
</feature>
<dbReference type="EMBL" id="CAKOGP040002302">
    <property type="protein sequence ID" value="CAJ1966616.1"/>
    <property type="molecule type" value="Genomic_DNA"/>
</dbReference>
<dbReference type="InterPro" id="IPR051164">
    <property type="entry name" value="NmrA-like_oxidored"/>
</dbReference>
<name>A0AAD2G9B1_9STRA</name>
<organism evidence="4 5">
    <name type="scientific">Cylindrotheca closterium</name>
    <dbReference type="NCBI Taxonomy" id="2856"/>
    <lineage>
        <taxon>Eukaryota</taxon>
        <taxon>Sar</taxon>
        <taxon>Stramenopiles</taxon>
        <taxon>Ochrophyta</taxon>
        <taxon>Bacillariophyta</taxon>
        <taxon>Bacillariophyceae</taxon>
        <taxon>Bacillariophycidae</taxon>
        <taxon>Bacillariales</taxon>
        <taxon>Bacillariaceae</taxon>
        <taxon>Cylindrotheca</taxon>
    </lineage>
</organism>
<evidence type="ECO:0000256" key="1">
    <source>
        <dbReference type="ARBA" id="ARBA00006328"/>
    </source>
</evidence>